<feature type="transmembrane region" description="Helical" evidence="8">
    <location>
        <begin position="27"/>
        <end position="48"/>
    </location>
</feature>
<reference evidence="10" key="1">
    <citation type="submission" date="2022-08" db="EMBL/GenBank/DDBJ databases">
        <title>Novel Bdellovibrio Species Isolated from Svalbard: Designation Bdellovibrio svalbardensis.</title>
        <authorList>
            <person name="Mitchell R.J."/>
            <person name="Choi S.Y."/>
        </authorList>
    </citation>
    <scope>NUCLEOTIDE SEQUENCE</scope>
    <source>
        <strain evidence="10">PAP01</strain>
    </source>
</reference>
<feature type="transmembrane region" description="Helical" evidence="8">
    <location>
        <begin position="116"/>
        <end position="136"/>
    </location>
</feature>
<proteinExistence type="predicted"/>
<evidence type="ECO:0000256" key="8">
    <source>
        <dbReference type="SAM" id="Phobius"/>
    </source>
</evidence>
<evidence type="ECO:0000256" key="2">
    <source>
        <dbReference type="ARBA" id="ARBA00022475"/>
    </source>
</evidence>
<sequence>MQRLIFSREFTSVLAEYWKQRSLSQKVAIIFVFTLVFRLFFSVSIGLIDDEAYHWSWAKSLQLSYFDHPAMIAWLEAISTKILGDTYLGVRLPSFLCMTGTIVLLYKLTKDLFDEWAAIFVGFVIFWSPFWGFGGYVASPEPPFILCFVAAAYVFWQGVREDSARWSTKKTWLWLGVLMGLGLNSKFIIALIAPGFGLYLLATPSRRKDLLTPWPWVGFLIATVMCTPIFTWNVMHDWPGFRYQFHDRHADGGGINIGRWFGFFGAQLLFYTPFLYAMLVLTFITSIIKRTEARWRFLLCLTLPSLAMFYPQPLFADYKPHWSGAACTLLLMGAGYIWSQGLQWGNRRIVKARSKVYTRGILGFFIPLAFLSYAPFVYPWVPKAFHFFAPNAEWKTTYDFSNEFSGWEELGDFVNRRQREIHAETGHKPFLSALRYETTAQTTWGTKQKIYMLNSTMSNYTVMQPVEEMKNLEGQDAIVVTTEKYDHDPLKYATFASCSKEELKTYRHGVHARTFNVYLCKNFQGIIYSPGEVPPSARH</sequence>
<feature type="transmembrane region" description="Helical" evidence="8">
    <location>
        <begin position="360"/>
        <end position="381"/>
    </location>
</feature>
<keyword evidence="4" id="KW-0808">Transferase</keyword>
<protein>
    <submittedName>
        <fullName evidence="10">Glycosyltransferase family 39 protein</fullName>
    </submittedName>
</protein>
<evidence type="ECO:0000313" key="10">
    <source>
        <dbReference type="EMBL" id="MDG0818101.1"/>
    </source>
</evidence>
<evidence type="ECO:0000256" key="1">
    <source>
        <dbReference type="ARBA" id="ARBA00004651"/>
    </source>
</evidence>
<keyword evidence="7 8" id="KW-0472">Membrane</keyword>
<evidence type="ECO:0000256" key="4">
    <source>
        <dbReference type="ARBA" id="ARBA00022679"/>
    </source>
</evidence>
<comment type="caution">
    <text evidence="10">The sequence shown here is derived from an EMBL/GenBank/DDBJ whole genome shotgun (WGS) entry which is preliminary data.</text>
</comment>
<keyword evidence="11" id="KW-1185">Reference proteome</keyword>
<dbReference type="RefSeq" id="WP_277579576.1">
    <property type="nucleotide sequence ID" value="NZ_JANRMI010000006.1"/>
</dbReference>
<keyword evidence="2" id="KW-1003">Cell membrane</keyword>
<evidence type="ECO:0000256" key="3">
    <source>
        <dbReference type="ARBA" id="ARBA00022676"/>
    </source>
</evidence>
<name>A0ABT6DQK4_9BACT</name>
<feature type="transmembrane region" description="Helical" evidence="8">
    <location>
        <begin position="268"/>
        <end position="288"/>
    </location>
</feature>
<keyword evidence="6 8" id="KW-1133">Transmembrane helix</keyword>
<gene>
    <name evidence="10" type="ORF">NWE73_17090</name>
</gene>
<feature type="domain" description="Glycosyltransferase RgtA/B/C/D-like" evidence="9">
    <location>
        <begin position="67"/>
        <end position="232"/>
    </location>
</feature>
<evidence type="ECO:0000256" key="7">
    <source>
        <dbReference type="ARBA" id="ARBA00023136"/>
    </source>
</evidence>
<evidence type="ECO:0000256" key="5">
    <source>
        <dbReference type="ARBA" id="ARBA00022692"/>
    </source>
</evidence>
<comment type="subcellular location">
    <subcellularLocation>
        <location evidence="1">Cell membrane</location>
        <topology evidence="1">Multi-pass membrane protein</topology>
    </subcellularLocation>
</comment>
<keyword evidence="5 8" id="KW-0812">Transmembrane</keyword>
<feature type="transmembrane region" description="Helical" evidence="8">
    <location>
        <begin position="214"/>
        <end position="235"/>
    </location>
</feature>
<dbReference type="EMBL" id="JANRMI010000006">
    <property type="protein sequence ID" value="MDG0818101.1"/>
    <property type="molecule type" value="Genomic_DNA"/>
</dbReference>
<dbReference type="InterPro" id="IPR038731">
    <property type="entry name" value="RgtA/B/C-like"/>
</dbReference>
<dbReference type="Pfam" id="PF13231">
    <property type="entry name" value="PMT_2"/>
    <property type="match status" value="1"/>
</dbReference>
<feature type="transmembrane region" description="Helical" evidence="8">
    <location>
        <begin position="321"/>
        <end position="339"/>
    </location>
</feature>
<evidence type="ECO:0000256" key="6">
    <source>
        <dbReference type="ARBA" id="ARBA00022989"/>
    </source>
</evidence>
<dbReference type="InterPro" id="IPR050297">
    <property type="entry name" value="LipidA_mod_glycosyltrf_83"/>
</dbReference>
<feature type="transmembrane region" description="Helical" evidence="8">
    <location>
        <begin position="171"/>
        <end position="202"/>
    </location>
</feature>
<dbReference type="PANTHER" id="PTHR33908:SF11">
    <property type="entry name" value="MEMBRANE PROTEIN"/>
    <property type="match status" value="1"/>
</dbReference>
<keyword evidence="3" id="KW-0328">Glycosyltransferase</keyword>
<accession>A0ABT6DQK4</accession>
<evidence type="ECO:0000313" key="11">
    <source>
        <dbReference type="Proteomes" id="UP001152321"/>
    </source>
</evidence>
<dbReference type="Proteomes" id="UP001152321">
    <property type="component" value="Unassembled WGS sequence"/>
</dbReference>
<dbReference type="PANTHER" id="PTHR33908">
    <property type="entry name" value="MANNOSYLTRANSFERASE YKCB-RELATED"/>
    <property type="match status" value="1"/>
</dbReference>
<evidence type="ECO:0000259" key="9">
    <source>
        <dbReference type="Pfam" id="PF13231"/>
    </source>
</evidence>
<organism evidence="10 11">
    <name type="scientific">Bdellovibrio svalbardensis</name>
    <dbReference type="NCBI Taxonomy" id="2972972"/>
    <lineage>
        <taxon>Bacteria</taxon>
        <taxon>Pseudomonadati</taxon>
        <taxon>Bdellovibrionota</taxon>
        <taxon>Bdellovibrionia</taxon>
        <taxon>Bdellovibrionales</taxon>
        <taxon>Pseudobdellovibrionaceae</taxon>
        <taxon>Bdellovibrio</taxon>
    </lineage>
</organism>
<feature type="transmembrane region" description="Helical" evidence="8">
    <location>
        <begin position="295"/>
        <end position="315"/>
    </location>
</feature>